<dbReference type="Proteomes" id="UP000887565">
    <property type="component" value="Unplaced"/>
</dbReference>
<protein>
    <submittedName>
        <fullName evidence="2">Uncharacterized protein</fullName>
    </submittedName>
</protein>
<dbReference type="WBParaSite" id="nRc.2.0.1.t19967-RA">
    <property type="protein sequence ID" value="nRc.2.0.1.t19967-RA"/>
    <property type="gene ID" value="nRc.2.0.1.g19967"/>
</dbReference>
<name>A0A915J2P4_ROMCU</name>
<keyword evidence="1" id="KW-1185">Reference proteome</keyword>
<dbReference type="AlphaFoldDB" id="A0A915J2P4"/>
<evidence type="ECO:0000313" key="1">
    <source>
        <dbReference type="Proteomes" id="UP000887565"/>
    </source>
</evidence>
<proteinExistence type="predicted"/>
<accession>A0A915J2P4</accession>
<reference evidence="2" key="1">
    <citation type="submission" date="2022-11" db="UniProtKB">
        <authorList>
            <consortium name="WormBaseParasite"/>
        </authorList>
    </citation>
    <scope>IDENTIFICATION</scope>
</reference>
<sequence>MMNNISFKYTKNTSCESSGYFRRLPKILDNQRFLAQKIRLTSQTSGSRYMYGSAHTTSLFGTTRSSHAMNARPLTILPRTDAQQKAHNI</sequence>
<organism evidence="1 2">
    <name type="scientific">Romanomermis culicivorax</name>
    <name type="common">Nematode worm</name>
    <dbReference type="NCBI Taxonomy" id="13658"/>
    <lineage>
        <taxon>Eukaryota</taxon>
        <taxon>Metazoa</taxon>
        <taxon>Ecdysozoa</taxon>
        <taxon>Nematoda</taxon>
        <taxon>Enoplea</taxon>
        <taxon>Dorylaimia</taxon>
        <taxon>Mermithida</taxon>
        <taxon>Mermithoidea</taxon>
        <taxon>Mermithidae</taxon>
        <taxon>Romanomermis</taxon>
    </lineage>
</organism>
<evidence type="ECO:0000313" key="2">
    <source>
        <dbReference type="WBParaSite" id="nRc.2.0.1.t19967-RA"/>
    </source>
</evidence>